<dbReference type="EMBL" id="ALWO02000052">
    <property type="protein sequence ID" value="EOZ92045.1"/>
    <property type="molecule type" value="Genomic_DNA"/>
</dbReference>
<evidence type="ECO:0000313" key="4">
    <source>
        <dbReference type="Proteomes" id="UP000006073"/>
    </source>
</evidence>
<dbReference type="STRING" id="1189612.A33Q_4138"/>
<dbReference type="Gene3D" id="3.40.50.150">
    <property type="entry name" value="Vaccinia Virus protein VP39"/>
    <property type="match status" value="1"/>
</dbReference>
<evidence type="ECO:0000259" key="2">
    <source>
        <dbReference type="Pfam" id="PF13649"/>
    </source>
</evidence>
<dbReference type="InterPro" id="IPR029063">
    <property type="entry name" value="SAM-dependent_MTases_sf"/>
</dbReference>
<keyword evidence="1" id="KW-0808">Transferase</keyword>
<dbReference type="AlphaFoldDB" id="S2D4S9"/>
<dbReference type="PANTHER" id="PTHR43861">
    <property type="entry name" value="TRANS-ACONITATE 2-METHYLTRANSFERASE-RELATED"/>
    <property type="match status" value="1"/>
</dbReference>
<organism evidence="3 4">
    <name type="scientific">Indibacter alkaliphilus (strain CCUG 57479 / KCTC 22604 / LW1)</name>
    <dbReference type="NCBI Taxonomy" id="1189612"/>
    <lineage>
        <taxon>Bacteria</taxon>
        <taxon>Pseudomonadati</taxon>
        <taxon>Bacteroidota</taxon>
        <taxon>Cytophagia</taxon>
        <taxon>Cytophagales</taxon>
        <taxon>Cyclobacteriaceae</taxon>
    </lineage>
</organism>
<keyword evidence="4" id="KW-1185">Reference proteome</keyword>
<dbReference type="Pfam" id="PF13649">
    <property type="entry name" value="Methyltransf_25"/>
    <property type="match status" value="1"/>
</dbReference>
<proteinExistence type="predicted"/>
<dbReference type="CDD" id="cd02440">
    <property type="entry name" value="AdoMet_MTases"/>
    <property type="match status" value="1"/>
</dbReference>
<dbReference type="eggNOG" id="COG2226">
    <property type="taxonomic scope" value="Bacteria"/>
</dbReference>
<gene>
    <name evidence="3" type="ORF">A33Q_4138</name>
</gene>
<reference evidence="3 4" key="1">
    <citation type="journal article" date="2013" name="Genome Announc.">
        <title>Draft Genome Sequence of Indibacter alkaliphilus Strain LW1T, Isolated from Lonar Lake, a Haloalkaline Lake in the Buldana District of Maharashtra, India.</title>
        <authorList>
            <person name="Singh A."/>
            <person name="Kumar Jangir P."/>
            <person name="Sharma R."/>
            <person name="Singh A."/>
            <person name="Kumar Pinnaka A."/>
            <person name="Shivaji S."/>
        </authorList>
    </citation>
    <scope>NUCLEOTIDE SEQUENCE [LARGE SCALE GENOMIC DNA]</scope>
    <source>
        <strain evidence="4">CCUG 57479 / KCTC 22604 / LW1</strain>
    </source>
</reference>
<evidence type="ECO:0000313" key="3">
    <source>
        <dbReference type="EMBL" id="EOZ92045.1"/>
    </source>
</evidence>
<dbReference type="Proteomes" id="UP000006073">
    <property type="component" value="Unassembled WGS sequence"/>
</dbReference>
<feature type="domain" description="Methyltransferase" evidence="2">
    <location>
        <begin position="62"/>
        <end position="155"/>
    </location>
</feature>
<dbReference type="GO" id="GO:0016740">
    <property type="term" value="F:transferase activity"/>
    <property type="evidence" value="ECO:0007669"/>
    <property type="project" value="UniProtKB-KW"/>
</dbReference>
<evidence type="ECO:0000256" key="1">
    <source>
        <dbReference type="ARBA" id="ARBA00022679"/>
    </source>
</evidence>
<dbReference type="SUPFAM" id="SSF53335">
    <property type="entry name" value="S-adenosyl-L-methionine-dependent methyltransferases"/>
    <property type="match status" value="1"/>
</dbReference>
<protein>
    <recommendedName>
        <fullName evidence="2">Methyltransferase domain-containing protein</fullName>
    </recommendedName>
</protein>
<comment type="caution">
    <text evidence="3">The sequence shown here is derived from an EMBL/GenBank/DDBJ whole genome shotgun (WGS) entry which is preliminary data.</text>
</comment>
<name>S2D4S9_INDAL</name>
<dbReference type="RefSeq" id="WP_009033113.1">
    <property type="nucleotide sequence ID" value="NZ_ALWO02000052.1"/>
</dbReference>
<sequence>MGKFTSRSTQKEIMDDLEVDGPELVQALSELKTINKLLGGNKVTLSGINQLIKKNPQEDYSIADLGCGRGDMLRVIADWAYQNEIPVALTGIDANPNIIAIAKEKLSDYKNINFRVENVFSDDFLKEPVDIITCTLFTHHFTDAELIQLFSSFKEKVRLGVVINDLHRHPLAYYSIRVLTKYFSRSSMVKNDGPLSVLRSFKKNDWSEILNKAGFSDVEITWKWAFRWKVLALKHR</sequence>
<accession>S2D4S9</accession>
<dbReference type="InterPro" id="IPR041698">
    <property type="entry name" value="Methyltransf_25"/>
</dbReference>
<dbReference type="OrthoDB" id="9800454at2"/>